<dbReference type="SMART" id="SM00829">
    <property type="entry name" value="PKS_ER"/>
    <property type="match status" value="1"/>
</dbReference>
<reference evidence="2 3" key="1">
    <citation type="journal article" date="2018" name="Front. Microbiol.">
        <title>Hydrolytic Capabilities as a Key to Environmental Success: Chitinolytic and Cellulolytic Acidobacteria From Acidic Sub-arctic Soils and Boreal Peatlands.</title>
        <authorList>
            <person name="Belova S.E."/>
            <person name="Ravin N.V."/>
            <person name="Pankratov T.A."/>
            <person name="Rakitin A.L."/>
            <person name="Ivanova A.A."/>
            <person name="Beletsky A.V."/>
            <person name="Mardanov A.V."/>
            <person name="Sinninghe Damste J.S."/>
            <person name="Dedysh S.N."/>
        </authorList>
    </citation>
    <scope>NUCLEOTIDE SEQUENCE [LARGE SCALE GENOMIC DNA]</scope>
    <source>
        <strain evidence="2 3">SBC82</strain>
    </source>
</reference>
<dbReference type="PANTHER" id="PTHR43677">
    <property type="entry name" value="SHORT-CHAIN DEHYDROGENASE/REDUCTASE"/>
    <property type="match status" value="1"/>
</dbReference>
<dbReference type="AlphaFoldDB" id="A0A2Z5G9X6"/>
<dbReference type="SUPFAM" id="SSF51735">
    <property type="entry name" value="NAD(P)-binding Rossmann-fold domains"/>
    <property type="match status" value="1"/>
</dbReference>
<keyword evidence="3" id="KW-1185">Reference proteome</keyword>
<dbReference type="GO" id="GO:0016491">
    <property type="term" value="F:oxidoreductase activity"/>
    <property type="evidence" value="ECO:0007669"/>
    <property type="project" value="InterPro"/>
</dbReference>
<gene>
    <name evidence="2" type="ORF">ACPOL_6417</name>
</gene>
<proteinExistence type="predicted"/>
<dbReference type="InterPro" id="IPR036291">
    <property type="entry name" value="NAD(P)-bd_dom_sf"/>
</dbReference>
<dbReference type="Gene3D" id="3.90.180.10">
    <property type="entry name" value="Medium-chain alcohol dehydrogenases, catalytic domain"/>
    <property type="match status" value="1"/>
</dbReference>
<dbReference type="InterPro" id="IPR051397">
    <property type="entry name" value="Zn-ADH-like_protein"/>
</dbReference>
<dbReference type="InterPro" id="IPR011032">
    <property type="entry name" value="GroES-like_sf"/>
</dbReference>
<protein>
    <submittedName>
        <fullName evidence="2">Quinone oxidoreductase</fullName>
    </submittedName>
</protein>
<dbReference type="OrthoDB" id="9787435at2"/>
<feature type="domain" description="Enoyl reductase (ER)" evidence="1">
    <location>
        <begin position="101"/>
        <end position="425"/>
    </location>
</feature>
<dbReference type="InterPro" id="IPR020843">
    <property type="entry name" value="ER"/>
</dbReference>
<dbReference type="Gene3D" id="3.40.50.720">
    <property type="entry name" value="NAD(P)-binding Rossmann-like Domain"/>
    <property type="match status" value="1"/>
</dbReference>
<dbReference type="Proteomes" id="UP000253606">
    <property type="component" value="Chromosome"/>
</dbReference>
<accession>A0A2Z5G9X6</accession>
<organism evidence="2 3">
    <name type="scientific">Acidisarcina polymorpha</name>
    <dbReference type="NCBI Taxonomy" id="2211140"/>
    <lineage>
        <taxon>Bacteria</taxon>
        <taxon>Pseudomonadati</taxon>
        <taxon>Acidobacteriota</taxon>
        <taxon>Terriglobia</taxon>
        <taxon>Terriglobales</taxon>
        <taxon>Acidobacteriaceae</taxon>
        <taxon>Acidisarcina</taxon>
    </lineage>
</organism>
<dbReference type="SUPFAM" id="SSF50129">
    <property type="entry name" value="GroES-like"/>
    <property type="match status" value="1"/>
</dbReference>
<dbReference type="InterPro" id="IPR013154">
    <property type="entry name" value="ADH-like_N"/>
</dbReference>
<evidence type="ECO:0000313" key="3">
    <source>
        <dbReference type="Proteomes" id="UP000253606"/>
    </source>
</evidence>
<dbReference type="KEGG" id="abas:ACPOL_6417"/>
<dbReference type="Pfam" id="PF08240">
    <property type="entry name" value="ADH_N"/>
    <property type="match status" value="1"/>
</dbReference>
<dbReference type="InterPro" id="IPR013149">
    <property type="entry name" value="ADH-like_C"/>
</dbReference>
<evidence type="ECO:0000259" key="1">
    <source>
        <dbReference type="SMART" id="SM00829"/>
    </source>
</evidence>
<dbReference type="Pfam" id="PF00107">
    <property type="entry name" value="ADH_zinc_N"/>
    <property type="match status" value="1"/>
</dbReference>
<sequence>MPSLLGFACCPQWARTSLLAPMQHPDINQDCGADFRDCRAMDCATHSFIMRKEHPRAGVPYVKEIIMPEPVPLIRERPASAVSQEITLPISFRALAIEQAGEAVSMQRKSIMALHEDDVLIRIDYASINKMDPGLARVNVFNFPLPYVLGFDFSGEVVGLGAQCQEAFKVGDEVLGRSLTGSCFAEYVVAKRENIVHRGAVPAPEASTYGVAYLTAYESLVMTGGIEQHRGKWIYVAGAAGGVGHFAAQIAKLYGLKVVGSAGKAASLNLLKELELDHVIDYSKQDVVQEVMNLTGGKGADLVYDSTYTQSSYAQSAVVVARGGEYIRLGTEAQVARAGANDVQSVVEGRGARMVISDLGRYARDPLYQAQTAKLTDGLKQAVSWYESGHLKPAITATVPFDAAALQQAFGDFLKGTNNVGKVVVRCA</sequence>
<name>A0A2Z5G9X6_9BACT</name>
<dbReference type="PANTHER" id="PTHR43677:SF4">
    <property type="entry name" value="QUINONE OXIDOREDUCTASE-LIKE PROTEIN 2"/>
    <property type="match status" value="1"/>
</dbReference>
<evidence type="ECO:0000313" key="2">
    <source>
        <dbReference type="EMBL" id="AXC15647.1"/>
    </source>
</evidence>
<dbReference type="EMBL" id="CP030840">
    <property type="protein sequence ID" value="AXC15647.1"/>
    <property type="molecule type" value="Genomic_DNA"/>
</dbReference>